<gene>
    <name evidence="1" type="ORF">HPB49_004569</name>
</gene>
<comment type="caution">
    <text evidence="1">The sequence shown here is derived from an EMBL/GenBank/DDBJ whole genome shotgun (WGS) entry which is preliminary data.</text>
</comment>
<organism evidence="1 2">
    <name type="scientific">Dermacentor silvarum</name>
    <name type="common">Tick</name>
    <dbReference type="NCBI Taxonomy" id="543639"/>
    <lineage>
        <taxon>Eukaryota</taxon>
        <taxon>Metazoa</taxon>
        <taxon>Ecdysozoa</taxon>
        <taxon>Arthropoda</taxon>
        <taxon>Chelicerata</taxon>
        <taxon>Arachnida</taxon>
        <taxon>Acari</taxon>
        <taxon>Parasitiformes</taxon>
        <taxon>Ixodida</taxon>
        <taxon>Ixodoidea</taxon>
        <taxon>Ixodidae</taxon>
        <taxon>Rhipicephalinae</taxon>
        <taxon>Dermacentor</taxon>
    </lineage>
</organism>
<proteinExistence type="predicted"/>
<keyword evidence="2" id="KW-1185">Reference proteome</keyword>
<evidence type="ECO:0000313" key="2">
    <source>
        <dbReference type="Proteomes" id="UP000821865"/>
    </source>
</evidence>
<reference evidence="1" key="1">
    <citation type="submission" date="2020-05" db="EMBL/GenBank/DDBJ databases">
        <title>Large-scale comparative analyses of tick genomes elucidate their genetic diversity and vector capacities.</title>
        <authorList>
            <person name="Jia N."/>
            <person name="Wang J."/>
            <person name="Shi W."/>
            <person name="Du L."/>
            <person name="Sun Y."/>
            <person name="Zhan W."/>
            <person name="Jiang J."/>
            <person name="Wang Q."/>
            <person name="Zhang B."/>
            <person name="Ji P."/>
            <person name="Sakyi L.B."/>
            <person name="Cui X."/>
            <person name="Yuan T."/>
            <person name="Jiang B."/>
            <person name="Yang W."/>
            <person name="Lam T.T.-Y."/>
            <person name="Chang Q."/>
            <person name="Ding S."/>
            <person name="Wang X."/>
            <person name="Zhu J."/>
            <person name="Ruan X."/>
            <person name="Zhao L."/>
            <person name="Wei J."/>
            <person name="Que T."/>
            <person name="Du C."/>
            <person name="Cheng J."/>
            <person name="Dai P."/>
            <person name="Han X."/>
            <person name="Huang E."/>
            <person name="Gao Y."/>
            <person name="Liu J."/>
            <person name="Shao H."/>
            <person name="Ye R."/>
            <person name="Li L."/>
            <person name="Wei W."/>
            <person name="Wang X."/>
            <person name="Wang C."/>
            <person name="Yang T."/>
            <person name="Huo Q."/>
            <person name="Li W."/>
            <person name="Guo W."/>
            <person name="Chen H."/>
            <person name="Zhou L."/>
            <person name="Ni X."/>
            <person name="Tian J."/>
            <person name="Zhou Y."/>
            <person name="Sheng Y."/>
            <person name="Liu T."/>
            <person name="Pan Y."/>
            <person name="Xia L."/>
            <person name="Li J."/>
            <person name="Zhao F."/>
            <person name="Cao W."/>
        </authorList>
    </citation>
    <scope>NUCLEOTIDE SEQUENCE</scope>
    <source>
        <strain evidence="1">Dsil-2018</strain>
    </source>
</reference>
<name>A0ACB8DVK0_DERSI</name>
<sequence length="458" mass="51019">MKKRRTNSYCFAPGCRTGYPSGLKASLFAAPKDDDLRKKWERNLHRENKIPTVYSAVCEHDFEPHLVLRDYVHVVNGNESSLIVDEVKLSEHVSVTTAVIHDLIEILTSRFPAGALRPNSSAAQKLNSFLEFLRSWENHTKGHQGFLSKSTTTGLRVTVASVLALLKYLCDDLGFRYLMTSIKASLSLYRGSGIVTLKVDNGFRIFNTATDVTRPEADLVAMGPVVALWSPAQSKSSAGLTPNASVRGEVYAFYGVPYGRNTGGRRRFAPPEPALLRNEVIRADRRKPACPQFAQIAVLDEITAGTSEDCLHLNVWTPSILRCSTGCQQKPVIVFFYGRDFEHGFSDYQYYDGTTLSGFSDVVVVVPSYRLGVFGFLNANTTDAPGNVGLLDQQLVLSWVYSNIAAFNGDPNNRQRIRHAEWLRRARLPRQVTLTSQKLRGTCFRAPLVSPARHEQSK</sequence>
<dbReference type="EMBL" id="CM023470">
    <property type="protein sequence ID" value="KAH7978134.1"/>
    <property type="molecule type" value="Genomic_DNA"/>
</dbReference>
<protein>
    <submittedName>
        <fullName evidence="1">Uncharacterized protein</fullName>
    </submittedName>
</protein>
<dbReference type="Proteomes" id="UP000821865">
    <property type="component" value="Chromosome 1"/>
</dbReference>
<accession>A0ACB8DVK0</accession>
<evidence type="ECO:0000313" key="1">
    <source>
        <dbReference type="EMBL" id="KAH7978134.1"/>
    </source>
</evidence>